<evidence type="ECO:0000313" key="1">
    <source>
        <dbReference type="EMBL" id="JAH06437.1"/>
    </source>
</evidence>
<name>A0A0E9PQ78_ANGAN</name>
<dbReference type="EMBL" id="GBXM01102140">
    <property type="protein sequence ID" value="JAH06437.1"/>
    <property type="molecule type" value="Transcribed_RNA"/>
</dbReference>
<dbReference type="AlphaFoldDB" id="A0A0E9PQ78"/>
<reference evidence="1" key="2">
    <citation type="journal article" date="2015" name="Fish Shellfish Immunol.">
        <title>Early steps in the European eel (Anguilla anguilla)-Vibrio vulnificus interaction in the gills: Role of the RtxA13 toxin.</title>
        <authorList>
            <person name="Callol A."/>
            <person name="Pajuelo D."/>
            <person name="Ebbesson L."/>
            <person name="Teles M."/>
            <person name="MacKenzie S."/>
            <person name="Amaro C."/>
        </authorList>
    </citation>
    <scope>NUCLEOTIDE SEQUENCE</scope>
</reference>
<accession>A0A0E9PQ78</accession>
<sequence length="32" mass="3738">MRKMCFCPTTVSTYSIESEILINISYSVSWTF</sequence>
<organism evidence="1">
    <name type="scientific">Anguilla anguilla</name>
    <name type="common">European freshwater eel</name>
    <name type="synonym">Muraena anguilla</name>
    <dbReference type="NCBI Taxonomy" id="7936"/>
    <lineage>
        <taxon>Eukaryota</taxon>
        <taxon>Metazoa</taxon>
        <taxon>Chordata</taxon>
        <taxon>Craniata</taxon>
        <taxon>Vertebrata</taxon>
        <taxon>Euteleostomi</taxon>
        <taxon>Actinopterygii</taxon>
        <taxon>Neopterygii</taxon>
        <taxon>Teleostei</taxon>
        <taxon>Anguilliformes</taxon>
        <taxon>Anguillidae</taxon>
        <taxon>Anguilla</taxon>
    </lineage>
</organism>
<proteinExistence type="predicted"/>
<protein>
    <submittedName>
        <fullName evidence="1">Uncharacterized protein</fullName>
    </submittedName>
</protein>
<reference evidence="1" key="1">
    <citation type="submission" date="2014-11" db="EMBL/GenBank/DDBJ databases">
        <authorList>
            <person name="Amaro Gonzalez C."/>
        </authorList>
    </citation>
    <scope>NUCLEOTIDE SEQUENCE</scope>
</reference>